<evidence type="ECO:0000313" key="2">
    <source>
        <dbReference type="Proteomes" id="UP000317708"/>
    </source>
</evidence>
<reference evidence="1 2" key="1">
    <citation type="submission" date="2019-01" db="EMBL/GenBank/DDBJ databases">
        <title>Coherence of Microcystis species and biogeography revealed through population genomics.</title>
        <authorList>
            <person name="Perez-Carrascal O.M."/>
            <person name="Terrat Y."/>
            <person name="Giani A."/>
            <person name="Fortin N."/>
            <person name="Tromas N."/>
            <person name="Shapiro B.J."/>
        </authorList>
    </citation>
    <scope>NUCLEOTIDE SEQUENCE [LARGE SCALE GENOMIC DNA]</scope>
    <source>
        <strain evidence="1">Ma_MB_S_20031200_S102</strain>
    </source>
</reference>
<dbReference type="AlphaFoldDB" id="A0A552E6J2"/>
<comment type="caution">
    <text evidence="1">The sequence shown here is derived from an EMBL/GenBank/DDBJ whole genome shotgun (WGS) entry which is preliminary data.</text>
</comment>
<protein>
    <recommendedName>
        <fullName evidence="3">Addiction module component</fullName>
    </recommendedName>
</protein>
<proteinExistence type="predicted"/>
<name>A0A552E6J2_MICAE</name>
<evidence type="ECO:0008006" key="3">
    <source>
        <dbReference type="Google" id="ProtNLM"/>
    </source>
</evidence>
<organism evidence="1 2">
    <name type="scientific">Microcystis aeruginosa Ma_MB_S_20031200_S102</name>
    <dbReference type="NCBI Taxonomy" id="2486254"/>
    <lineage>
        <taxon>Bacteria</taxon>
        <taxon>Bacillati</taxon>
        <taxon>Cyanobacteriota</taxon>
        <taxon>Cyanophyceae</taxon>
        <taxon>Oscillatoriophycideae</taxon>
        <taxon>Chroococcales</taxon>
        <taxon>Microcystaceae</taxon>
        <taxon>Microcystis</taxon>
    </lineage>
</organism>
<dbReference type="Proteomes" id="UP000317708">
    <property type="component" value="Unassembled WGS sequence"/>
</dbReference>
<dbReference type="EMBL" id="SFBI01000219">
    <property type="protein sequence ID" value="TRU30044.1"/>
    <property type="molecule type" value="Genomic_DNA"/>
</dbReference>
<gene>
    <name evidence="1" type="ORF">EWV92_22885</name>
</gene>
<sequence length="75" mass="8511">MNTQLVDSIIQIIQSLPKSEQNILREKLNQAVASEAEPIDEEAWKVWETLGDDAVPGCLENSSINHDRYLYSQPQ</sequence>
<evidence type="ECO:0000313" key="1">
    <source>
        <dbReference type="EMBL" id="TRU30044.1"/>
    </source>
</evidence>
<accession>A0A552E6J2</accession>